<evidence type="ECO:0008006" key="3">
    <source>
        <dbReference type="Google" id="ProtNLM"/>
    </source>
</evidence>
<reference evidence="1 2" key="1">
    <citation type="submission" date="2023-09" db="EMBL/GenBank/DDBJ databases">
        <authorList>
            <person name="Rey-Velasco X."/>
        </authorList>
    </citation>
    <scope>NUCLEOTIDE SEQUENCE [LARGE SCALE GENOMIC DNA]</scope>
    <source>
        <strain evidence="1 2">W345</strain>
    </source>
</reference>
<protein>
    <recommendedName>
        <fullName evidence="3">Tail terminator</fullName>
    </recommendedName>
</protein>
<name>A0ABU2WG55_9GAMM</name>
<gene>
    <name evidence="1" type="ORF">RM530_03985</name>
</gene>
<sequence length="158" mass="17324">MSDFLVLEQQLVEHLAGQVEFQGRPVDVKSGRQVPRDNATAEPILRVPALLVTYDGYRVLEAAKRQVRIGQGYSVTAVLANLRDGERLGAREDASILLDDVIGMVHGWVPPYQSGRAFKPLALTDPAYPPQYGVRNAYFPLSFTTERSLTGAQPGVTS</sequence>
<comment type="caution">
    <text evidence="1">The sequence shown here is derived from an EMBL/GenBank/DDBJ whole genome shotgun (WGS) entry which is preliminary data.</text>
</comment>
<evidence type="ECO:0000313" key="1">
    <source>
        <dbReference type="EMBL" id="MDT0496525.1"/>
    </source>
</evidence>
<dbReference type="Proteomes" id="UP001254608">
    <property type="component" value="Unassembled WGS sequence"/>
</dbReference>
<proteinExistence type="predicted"/>
<dbReference type="EMBL" id="JAVRIC010000004">
    <property type="protein sequence ID" value="MDT0496525.1"/>
    <property type="molecule type" value="Genomic_DNA"/>
</dbReference>
<dbReference type="Pfam" id="PF23840">
    <property type="entry name" value="Phage_tail_terminator"/>
    <property type="match status" value="1"/>
</dbReference>
<keyword evidence="2" id="KW-1185">Reference proteome</keyword>
<accession>A0ABU2WG55</accession>
<dbReference type="RefSeq" id="WP_311363917.1">
    <property type="nucleotide sequence ID" value="NZ_JAVRIC010000004.1"/>
</dbReference>
<dbReference type="InterPro" id="IPR056912">
    <property type="entry name" value="Phage_JBD30_tail_term-like"/>
</dbReference>
<evidence type="ECO:0000313" key="2">
    <source>
        <dbReference type="Proteomes" id="UP001254608"/>
    </source>
</evidence>
<organism evidence="1 2">
    <name type="scientific">Banduia mediterranea</name>
    <dbReference type="NCBI Taxonomy" id="3075609"/>
    <lineage>
        <taxon>Bacteria</taxon>
        <taxon>Pseudomonadati</taxon>
        <taxon>Pseudomonadota</taxon>
        <taxon>Gammaproteobacteria</taxon>
        <taxon>Nevskiales</taxon>
        <taxon>Algiphilaceae</taxon>
        <taxon>Banduia</taxon>
    </lineage>
</organism>